<feature type="non-terminal residue" evidence="2">
    <location>
        <position position="1"/>
    </location>
</feature>
<organism evidence="2 3">
    <name type="scientific">Aquarana catesbeiana</name>
    <name type="common">American bullfrog</name>
    <name type="synonym">Rana catesbeiana</name>
    <dbReference type="NCBI Taxonomy" id="8400"/>
    <lineage>
        <taxon>Eukaryota</taxon>
        <taxon>Metazoa</taxon>
        <taxon>Chordata</taxon>
        <taxon>Craniata</taxon>
        <taxon>Vertebrata</taxon>
        <taxon>Euteleostomi</taxon>
        <taxon>Amphibia</taxon>
        <taxon>Batrachia</taxon>
        <taxon>Anura</taxon>
        <taxon>Neobatrachia</taxon>
        <taxon>Ranoidea</taxon>
        <taxon>Ranidae</taxon>
        <taxon>Aquarana</taxon>
    </lineage>
</organism>
<protein>
    <submittedName>
        <fullName evidence="2">Uncharacterized protein</fullName>
    </submittedName>
</protein>
<feature type="region of interest" description="Disordered" evidence="1">
    <location>
        <begin position="53"/>
        <end position="73"/>
    </location>
</feature>
<gene>
    <name evidence="2" type="ORF">AB205_0001430</name>
</gene>
<dbReference type="EMBL" id="KV930921">
    <property type="protein sequence ID" value="PIO31069.1"/>
    <property type="molecule type" value="Genomic_DNA"/>
</dbReference>
<name>A0A2G9RT34_AQUCT</name>
<accession>A0A2G9RT34</accession>
<dbReference type="Proteomes" id="UP000228934">
    <property type="component" value="Unassembled WGS sequence"/>
</dbReference>
<evidence type="ECO:0000256" key="1">
    <source>
        <dbReference type="SAM" id="MobiDB-lite"/>
    </source>
</evidence>
<feature type="compositionally biased region" description="Low complexity" evidence="1">
    <location>
        <begin position="60"/>
        <end position="73"/>
    </location>
</feature>
<evidence type="ECO:0000313" key="3">
    <source>
        <dbReference type="Proteomes" id="UP000228934"/>
    </source>
</evidence>
<feature type="region of interest" description="Disordered" evidence="1">
    <location>
        <begin position="1"/>
        <end position="35"/>
    </location>
</feature>
<sequence>FNREAPKNEATVKPPEGAKGGYPRSGPNRGGNKAIFPLKTECGHLTQDVGLEAWDLTPGPSTDPSVVDVKSPDSSCTLGQCDPEEEASIREPLVCASHDLHRCTIG</sequence>
<dbReference type="AlphaFoldDB" id="A0A2G9RT34"/>
<proteinExistence type="predicted"/>
<keyword evidence="3" id="KW-1185">Reference proteome</keyword>
<reference evidence="3" key="1">
    <citation type="journal article" date="2017" name="Nat. Commun.">
        <title>The North American bullfrog draft genome provides insight into hormonal regulation of long noncoding RNA.</title>
        <authorList>
            <person name="Hammond S.A."/>
            <person name="Warren R.L."/>
            <person name="Vandervalk B.P."/>
            <person name="Kucuk E."/>
            <person name="Khan H."/>
            <person name="Gibb E.A."/>
            <person name="Pandoh P."/>
            <person name="Kirk H."/>
            <person name="Zhao Y."/>
            <person name="Jones M."/>
            <person name="Mungall A.J."/>
            <person name="Coope R."/>
            <person name="Pleasance S."/>
            <person name="Moore R.A."/>
            <person name="Holt R.A."/>
            <person name="Round J.M."/>
            <person name="Ohora S."/>
            <person name="Walle B.V."/>
            <person name="Veldhoen N."/>
            <person name="Helbing C.C."/>
            <person name="Birol I."/>
        </authorList>
    </citation>
    <scope>NUCLEOTIDE SEQUENCE [LARGE SCALE GENOMIC DNA]</scope>
</reference>
<evidence type="ECO:0000313" key="2">
    <source>
        <dbReference type="EMBL" id="PIO31069.1"/>
    </source>
</evidence>